<dbReference type="PANTHER" id="PTHR38480:SF1">
    <property type="entry name" value="SLR0254 PROTEIN"/>
    <property type="match status" value="1"/>
</dbReference>
<evidence type="ECO:0000256" key="4">
    <source>
        <dbReference type="ARBA" id="ARBA00023136"/>
    </source>
</evidence>
<dbReference type="RefSeq" id="WP_024332133.1">
    <property type="nucleotide sequence ID" value="NZ_JASOXK010000008.1"/>
</dbReference>
<evidence type="ECO:0000256" key="3">
    <source>
        <dbReference type="ARBA" id="ARBA00022989"/>
    </source>
</evidence>
<evidence type="ECO:0000256" key="1">
    <source>
        <dbReference type="ARBA" id="ARBA00004141"/>
    </source>
</evidence>
<protein>
    <submittedName>
        <fullName evidence="7">RDD family protein</fullName>
    </submittedName>
</protein>
<dbReference type="Proteomes" id="UP000235122">
    <property type="component" value="Unassembled WGS sequence"/>
</dbReference>
<sequence>MSMPLPYLTCMLEGVANNQTDELVVGEGVALLIPPASALVRIMCGIVDVIVYVLASVAIFLLFPTFGSSFDAAQVKSILILLVACTTVIFPATVESLTHGKSLGKLIGGMRVVRIDSGPIVWRQSLTRALIGVVEIWGFGVLSVVFVLFNKRSRRLGDIAAGTYVINERRPLRIPSPPAMPAHLEAWARSTDLGGISPALAISMRQFLARKNLLTSEGGSALAGQLMRQVHQAVLPRPPQAPPEQIISALLAERTRRETERLNAEETMRERVLAD</sequence>
<feature type="domain" description="RDD" evidence="6">
    <location>
        <begin position="36"/>
        <end position="162"/>
    </location>
</feature>
<reference evidence="7 8" key="1">
    <citation type="submission" date="2017-12" db="EMBL/GenBank/DDBJ databases">
        <title>Phylogenetic diversity of female urinary microbiome.</title>
        <authorList>
            <person name="Thomas-White K."/>
            <person name="Wolfe A.J."/>
        </authorList>
    </citation>
    <scope>NUCLEOTIDE SEQUENCE [LARGE SCALE GENOMIC DNA]</scope>
    <source>
        <strain evidence="7 8">UMB0402</strain>
    </source>
</reference>
<feature type="transmembrane region" description="Helical" evidence="5">
    <location>
        <begin position="75"/>
        <end position="94"/>
    </location>
</feature>
<comment type="caution">
    <text evidence="7">The sequence shown here is derived from an EMBL/GenBank/DDBJ whole genome shotgun (WGS) entry which is preliminary data.</text>
</comment>
<evidence type="ECO:0000256" key="2">
    <source>
        <dbReference type="ARBA" id="ARBA00022692"/>
    </source>
</evidence>
<name>A0A2I1IPE7_9ACTO</name>
<evidence type="ECO:0000256" key="5">
    <source>
        <dbReference type="SAM" id="Phobius"/>
    </source>
</evidence>
<dbReference type="GO" id="GO:0016020">
    <property type="term" value="C:membrane"/>
    <property type="evidence" value="ECO:0007669"/>
    <property type="project" value="UniProtKB-SubCell"/>
</dbReference>
<evidence type="ECO:0000259" key="6">
    <source>
        <dbReference type="Pfam" id="PF06271"/>
    </source>
</evidence>
<comment type="subcellular location">
    <subcellularLocation>
        <location evidence="1">Membrane</location>
        <topology evidence="1">Multi-pass membrane protein</topology>
    </subcellularLocation>
</comment>
<proteinExistence type="predicted"/>
<evidence type="ECO:0000313" key="8">
    <source>
        <dbReference type="Proteomes" id="UP000235122"/>
    </source>
</evidence>
<evidence type="ECO:0000313" key="7">
    <source>
        <dbReference type="EMBL" id="PKY73006.1"/>
    </source>
</evidence>
<feature type="transmembrane region" description="Helical" evidence="5">
    <location>
        <begin position="129"/>
        <end position="149"/>
    </location>
</feature>
<keyword evidence="3 5" id="KW-1133">Transmembrane helix</keyword>
<keyword evidence="2 5" id="KW-0812">Transmembrane</keyword>
<accession>A0A2I1IPE7</accession>
<dbReference type="PANTHER" id="PTHR38480">
    <property type="entry name" value="SLR0254 PROTEIN"/>
    <property type="match status" value="1"/>
</dbReference>
<gene>
    <name evidence="7" type="ORF">CYJ19_04510</name>
</gene>
<dbReference type="InterPro" id="IPR010432">
    <property type="entry name" value="RDD"/>
</dbReference>
<keyword evidence="8" id="KW-1185">Reference proteome</keyword>
<organism evidence="7 8">
    <name type="scientific">Winkia neuii</name>
    <dbReference type="NCBI Taxonomy" id="33007"/>
    <lineage>
        <taxon>Bacteria</taxon>
        <taxon>Bacillati</taxon>
        <taxon>Actinomycetota</taxon>
        <taxon>Actinomycetes</taxon>
        <taxon>Actinomycetales</taxon>
        <taxon>Actinomycetaceae</taxon>
        <taxon>Winkia</taxon>
    </lineage>
</organism>
<feature type="transmembrane region" description="Helical" evidence="5">
    <location>
        <begin position="38"/>
        <end position="63"/>
    </location>
</feature>
<dbReference type="STRING" id="33007.HMPREF3198_01318"/>
<dbReference type="EMBL" id="PKKO01000002">
    <property type="protein sequence ID" value="PKY73006.1"/>
    <property type="molecule type" value="Genomic_DNA"/>
</dbReference>
<keyword evidence="4 5" id="KW-0472">Membrane</keyword>
<dbReference type="Pfam" id="PF06271">
    <property type="entry name" value="RDD"/>
    <property type="match status" value="1"/>
</dbReference>
<dbReference type="AlphaFoldDB" id="A0A2I1IPE7"/>